<keyword evidence="3" id="KW-1185">Reference proteome</keyword>
<organism evidence="2 3">
    <name type="scientific">Dreissena polymorpha</name>
    <name type="common">Zebra mussel</name>
    <name type="synonym">Mytilus polymorpha</name>
    <dbReference type="NCBI Taxonomy" id="45954"/>
    <lineage>
        <taxon>Eukaryota</taxon>
        <taxon>Metazoa</taxon>
        <taxon>Spiralia</taxon>
        <taxon>Lophotrochozoa</taxon>
        <taxon>Mollusca</taxon>
        <taxon>Bivalvia</taxon>
        <taxon>Autobranchia</taxon>
        <taxon>Heteroconchia</taxon>
        <taxon>Euheterodonta</taxon>
        <taxon>Imparidentia</taxon>
        <taxon>Neoheterodontei</taxon>
        <taxon>Myida</taxon>
        <taxon>Dreissenoidea</taxon>
        <taxon>Dreissenidae</taxon>
        <taxon>Dreissena</taxon>
    </lineage>
</organism>
<dbReference type="AlphaFoldDB" id="A0A9D3Y2Z7"/>
<accession>A0A9D3Y2Z7</accession>
<evidence type="ECO:0000256" key="1">
    <source>
        <dbReference type="SAM" id="Phobius"/>
    </source>
</evidence>
<reference evidence="2" key="2">
    <citation type="submission" date="2020-11" db="EMBL/GenBank/DDBJ databases">
        <authorList>
            <person name="McCartney M.A."/>
            <person name="Auch B."/>
            <person name="Kono T."/>
            <person name="Mallez S."/>
            <person name="Becker A."/>
            <person name="Gohl D.M."/>
            <person name="Silverstein K.A.T."/>
            <person name="Koren S."/>
            <person name="Bechman K.B."/>
            <person name="Herman A."/>
            <person name="Abrahante J.E."/>
            <person name="Garbe J."/>
        </authorList>
    </citation>
    <scope>NUCLEOTIDE SEQUENCE</scope>
    <source>
        <strain evidence="2">Duluth1</strain>
        <tissue evidence="2">Whole animal</tissue>
    </source>
</reference>
<proteinExistence type="predicted"/>
<evidence type="ECO:0000313" key="2">
    <source>
        <dbReference type="EMBL" id="KAH3692174.1"/>
    </source>
</evidence>
<protein>
    <submittedName>
        <fullName evidence="2">Uncharacterized protein</fullName>
    </submittedName>
</protein>
<dbReference type="Proteomes" id="UP000828390">
    <property type="component" value="Unassembled WGS sequence"/>
</dbReference>
<dbReference type="EMBL" id="JAIWYP010000025">
    <property type="protein sequence ID" value="KAH3692174.1"/>
    <property type="molecule type" value="Genomic_DNA"/>
</dbReference>
<comment type="caution">
    <text evidence="2">The sequence shown here is derived from an EMBL/GenBank/DDBJ whole genome shotgun (WGS) entry which is preliminary data.</text>
</comment>
<feature type="transmembrane region" description="Helical" evidence="1">
    <location>
        <begin position="36"/>
        <end position="60"/>
    </location>
</feature>
<reference evidence="2" key="1">
    <citation type="journal article" date="2019" name="bioRxiv">
        <title>The Genome of the Zebra Mussel, Dreissena polymorpha: A Resource for Invasive Species Research.</title>
        <authorList>
            <person name="McCartney M.A."/>
            <person name="Auch B."/>
            <person name="Kono T."/>
            <person name="Mallez S."/>
            <person name="Zhang Y."/>
            <person name="Obille A."/>
            <person name="Becker A."/>
            <person name="Abrahante J.E."/>
            <person name="Garbe J."/>
            <person name="Badalamenti J.P."/>
            <person name="Herman A."/>
            <person name="Mangelson H."/>
            <person name="Liachko I."/>
            <person name="Sullivan S."/>
            <person name="Sone E.D."/>
            <person name="Koren S."/>
            <person name="Silverstein K.A.T."/>
            <person name="Beckman K.B."/>
            <person name="Gohl D.M."/>
        </authorList>
    </citation>
    <scope>NUCLEOTIDE SEQUENCE</scope>
    <source>
        <strain evidence="2">Duluth1</strain>
        <tissue evidence="2">Whole animal</tissue>
    </source>
</reference>
<name>A0A9D3Y2Z7_DREPO</name>
<sequence>MRIRMVRRYIFASLYRLKRVERGTSAGGSVNPSSTFIILAGRLLPLTLLTSGMLSGWIMVSLHRRKINGCGGEADVAAYMMGGMDLEQRCRSRHRWVGLMQIMGVYKDGGSQ</sequence>
<keyword evidence="1" id="KW-0472">Membrane</keyword>
<keyword evidence="1" id="KW-1133">Transmembrane helix</keyword>
<gene>
    <name evidence="2" type="ORF">DPMN_193986</name>
</gene>
<keyword evidence="1" id="KW-0812">Transmembrane</keyword>
<evidence type="ECO:0000313" key="3">
    <source>
        <dbReference type="Proteomes" id="UP000828390"/>
    </source>
</evidence>